<proteinExistence type="inferred from homology"/>
<dbReference type="PANTHER" id="PTHR43398:SF1">
    <property type="entry name" value="DOLICHOL-PHOSPHATE MANNOSYLTRANSFERASE SUBUNIT 1"/>
    <property type="match status" value="1"/>
</dbReference>
<reference evidence="6 7" key="1">
    <citation type="submission" date="2021-03" db="EMBL/GenBank/DDBJ databases">
        <title>Genomic Encyclopedia of Type Strains, Phase IV (KMG-IV): sequencing the most valuable type-strain genomes for metagenomic binning, comparative biology and taxonomic classification.</title>
        <authorList>
            <person name="Goeker M."/>
        </authorList>
    </citation>
    <scope>NUCLEOTIDE SEQUENCE [LARGE SCALE GENOMIC DNA]</scope>
    <source>
        <strain evidence="6 7">DSM 14349</strain>
    </source>
</reference>
<comment type="caution">
    <text evidence="6">The sequence shown here is derived from an EMBL/GenBank/DDBJ whole genome shotgun (WGS) entry which is preliminary data.</text>
</comment>
<gene>
    <name evidence="6" type="ORF">J2Z32_004444</name>
</gene>
<dbReference type="SUPFAM" id="SSF53448">
    <property type="entry name" value="Nucleotide-diphospho-sugar transferases"/>
    <property type="match status" value="1"/>
</dbReference>
<keyword evidence="7" id="KW-1185">Reference proteome</keyword>
<name>A0ABS4FYW3_9BACL</name>
<dbReference type="RefSeq" id="WP_245251702.1">
    <property type="nucleotide sequence ID" value="NZ_JAGGKG010000034.1"/>
</dbReference>
<evidence type="ECO:0000313" key="7">
    <source>
        <dbReference type="Proteomes" id="UP001519272"/>
    </source>
</evidence>
<evidence type="ECO:0000313" key="6">
    <source>
        <dbReference type="EMBL" id="MBP1907763.1"/>
    </source>
</evidence>
<feature type="region of interest" description="Disordered" evidence="4">
    <location>
        <begin position="1"/>
        <end position="37"/>
    </location>
</feature>
<dbReference type="InterPro" id="IPR039528">
    <property type="entry name" value="DPM1-like"/>
</dbReference>
<evidence type="ECO:0000256" key="2">
    <source>
        <dbReference type="ARBA" id="ARBA00022676"/>
    </source>
</evidence>
<comment type="similarity">
    <text evidence="1">Belongs to the glycosyltransferase 2 family.</text>
</comment>
<evidence type="ECO:0000256" key="4">
    <source>
        <dbReference type="SAM" id="MobiDB-lite"/>
    </source>
</evidence>
<keyword evidence="3" id="KW-0808">Transferase</keyword>
<dbReference type="Proteomes" id="UP001519272">
    <property type="component" value="Unassembled WGS sequence"/>
</dbReference>
<evidence type="ECO:0000256" key="3">
    <source>
        <dbReference type="ARBA" id="ARBA00022679"/>
    </source>
</evidence>
<dbReference type="InterPro" id="IPR029044">
    <property type="entry name" value="Nucleotide-diphossugar_trans"/>
</dbReference>
<protein>
    <recommendedName>
        <fullName evidence="5">Glycosyltransferase 2-like domain-containing protein</fullName>
    </recommendedName>
</protein>
<dbReference type="EMBL" id="JAGGKG010000034">
    <property type="protein sequence ID" value="MBP1907763.1"/>
    <property type="molecule type" value="Genomic_DNA"/>
</dbReference>
<feature type="compositionally biased region" description="Basic residues" evidence="4">
    <location>
        <begin position="26"/>
        <end position="35"/>
    </location>
</feature>
<organism evidence="6 7">
    <name type="scientific">Paenibacillus turicensis</name>
    <dbReference type="NCBI Taxonomy" id="160487"/>
    <lineage>
        <taxon>Bacteria</taxon>
        <taxon>Bacillati</taxon>
        <taxon>Bacillota</taxon>
        <taxon>Bacilli</taxon>
        <taxon>Bacillales</taxon>
        <taxon>Paenibacillaceae</taxon>
        <taxon>Paenibacillus</taxon>
    </lineage>
</organism>
<dbReference type="Gene3D" id="3.90.550.10">
    <property type="entry name" value="Spore Coat Polysaccharide Biosynthesis Protein SpsA, Chain A"/>
    <property type="match status" value="1"/>
</dbReference>
<evidence type="ECO:0000256" key="1">
    <source>
        <dbReference type="ARBA" id="ARBA00006739"/>
    </source>
</evidence>
<dbReference type="PANTHER" id="PTHR43398">
    <property type="entry name" value="DOLICHOL-PHOSPHATE MANNOSYLTRANSFERASE SUBUNIT 1"/>
    <property type="match status" value="1"/>
</dbReference>
<dbReference type="CDD" id="cd00761">
    <property type="entry name" value="Glyco_tranf_GTA_type"/>
    <property type="match status" value="1"/>
</dbReference>
<dbReference type="InterPro" id="IPR001173">
    <property type="entry name" value="Glyco_trans_2-like"/>
</dbReference>
<keyword evidence="2" id="KW-0328">Glycosyltransferase</keyword>
<feature type="compositionally biased region" description="Basic residues" evidence="4">
    <location>
        <begin position="1"/>
        <end position="13"/>
    </location>
</feature>
<dbReference type="Pfam" id="PF00535">
    <property type="entry name" value="Glycos_transf_2"/>
    <property type="match status" value="1"/>
</dbReference>
<evidence type="ECO:0000259" key="5">
    <source>
        <dbReference type="Pfam" id="PF00535"/>
    </source>
</evidence>
<sequence>MKQAAYKRRRSPAKIRSSSRPYSKNKNLRRHRRKGTNGELWIHHAKKAGFMSASQAMAEGTEVSCSHMQLSAMQWFSTHELQLSKQIQNQFKQVVSLAQAFGEGYELAAKLKREFLPLPVQKTSSAILCASNEEHTLPLVIAQLKRLPLDEIIVILNGCLDDSYNMIEQDERIIIVHYKERLGHDVGRSIGAKLATGNILLFLDGDLTIKAEQLALFMIAVNNGIDVALNDLSPFLPKFVFQDHVTRIKSFLNITLGRGDLGASSLTAVPHAISRKALSEIGVTSLMVPPKAQALAMMKNLSVANVASVDVVKGNRMRVGNIGHGNAVARLIIGDHVEALNEVMKLGGIRLKTTTLPRHELAKVRNQG</sequence>
<feature type="compositionally biased region" description="Polar residues" evidence="4">
    <location>
        <begin position="16"/>
        <end position="25"/>
    </location>
</feature>
<accession>A0ABS4FYW3</accession>
<feature type="domain" description="Glycosyltransferase 2-like" evidence="5">
    <location>
        <begin position="125"/>
        <end position="218"/>
    </location>
</feature>